<dbReference type="InterPro" id="IPR023696">
    <property type="entry name" value="Ureohydrolase_dom_sf"/>
</dbReference>
<dbReference type="PANTHER" id="PTHR11358:SF26">
    <property type="entry name" value="GUANIDINO ACID HYDROLASE, MITOCHONDRIAL"/>
    <property type="match status" value="1"/>
</dbReference>
<comment type="similarity">
    <text evidence="3">Belongs to the arginase family.</text>
</comment>
<dbReference type="SUPFAM" id="SSF52768">
    <property type="entry name" value="Arginase/deacetylase"/>
    <property type="match status" value="1"/>
</dbReference>
<dbReference type="PIRSF" id="PIRSF036979">
    <property type="entry name" value="Arginase"/>
    <property type="match status" value="1"/>
</dbReference>
<evidence type="ECO:0000256" key="1">
    <source>
        <dbReference type="ARBA" id="ARBA00022723"/>
    </source>
</evidence>
<evidence type="ECO:0000313" key="4">
    <source>
        <dbReference type="EMBL" id="GAA0955066.1"/>
    </source>
</evidence>
<dbReference type="PROSITE" id="PS51409">
    <property type="entry name" value="ARGINASE_2"/>
    <property type="match status" value="1"/>
</dbReference>
<keyword evidence="5" id="KW-1185">Reference proteome</keyword>
<evidence type="ECO:0000256" key="3">
    <source>
        <dbReference type="PROSITE-ProRule" id="PRU00742"/>
    </source>
</evidence>
<dbReference type="RefSeq" id="WP_343978169.1">
    <property type="nucleotide sequence ID" value="NZ_BAAAHK010000017.1"/>
</dbReference>
<evidence type="ECO:0000256" key="2">
    <source>
        <dbReference type="ARBA" id="ARBA00022801"/>
    </source>
</evidence>
<dbReference type="Gene3D" id="3.40.800.10">
    <property type="entry name" value="Ureohydrolase domain"/>
    <property type="match status" value="1"/>
</dbReference>
<dbReference type="Proteomes" id="UP001500542">
    <property type="component" value="Unassembled WGS sequence"/>
</dbReference>
<keyword evidence="1" id="KW-0479">Metal-binding</keyword>
<dbReference type="InterPro" id="IPR006035">
    <property type="entry name" value="Ureohydrolase"/>
</dbReference>
<comment type="caution">
    <text evidence="4">The sequence shown here is derived from an EMBL/GenBank/DDBJ whole genome shotgun (WGS) entry which is preliminary data.</text>
</comment>
<organism evidence="4 5">
    <name type="scientific">Kribbella koreensis</name>
    <dbReference type="NCBI Taxonomy" id="57909"/>
    <lineage>
        <taxon>Bacteria</taxon>
        <taxon>Bacillati</taxon>
        <taxon>Actinomycetota</taxon>
        <taxon>Actinomycetes</taxon>
        <taxon>Propionibacteriales</taxon>
        <taxon>Kribbellaceae</taxon>
        <taxon>Kribbella</taxon>
    </lineage>
</organism>
<evidence type="ECO:0000313" key="5">
    <source>
        <dbReference type="Proteomes" id="UP001500542"/>
    </source>
</evidence>
<gene>
    <name evidence="4" type="ORF">GCM10009554_61940</name>
</gene>
<dbReference type="PRINTS" id="PR00116">
    <property type="entry name" value="ARGINASE"/>
</dbReference>
<sequence>MAMTDDAQSAPATTHPVFAGARPALPAEVEAGAVAAVLGIPTSAGSAKNGSENGPAMIRRASSHMAWSTGPSVVLDLTPADGPGQLAGVWDIGNCELGISLAELSATAAEILAALPAGTVLAGIGGDHSITYPLIEALLKTRPTADLAVVQFDHHLDVQVWDLEQPNTLFNTNVMSHIARLVGAGNVYQAGVFPYVPVVEDDAAAVRELLGRFGGQAALFSRTLHDEDLFAQWLPSGRDVYLTIDVDVLDVGEMSSTGYPAEHGLSLRELQRMVELVLRRNRVVGLDVVEFATTKISHRTIFDAGRVANLLQFILSTLADQRRPGRQQ</sequence>
<proteinExistence type="inferred from homology"/>
<dbReference type="PANTHER" id="PTHR11358">
    <property type="entry name" value="ARGINASE/AGMATINASE"/>
    <property type="match status" value="1"/>
</dbReference>
<accession>A0ABP4BWQ5</accession>
<evidence type="ECO:0008006" key="6">
    <source>
        <dbReference type="Google" id="ProtNLM"/>
    </source>
</evidence>
<protein>
    <recommendedName>
        <fullName evidence="6">Agmatinase</fullName>
    </recommendedName>
</protein>
<keyword evidence="2" id="KW-0378">Hydrolase</keyword>
<dbReference type="Pfam" id="PF00491">
    <property type="entry name" value="Arginase"/>
    <property type="match status" value="1"/>
</dbReference>
<dbReference type="EMBL" id="BAAAHK010000017">
    <property type="protein sequence ID" value="GAA0955066.1"/>
    <property type="molecule type" value="Genomic_DNA"/>
</dbReference>
<name>A0ABP4BWQ5_9ACTN</name>
<reference evidence="5" key="1">
    <citation type="journal article" date="2019" name="Int. J. Syst. Evol. Microbiol.">
        <title>The Global Catalogue of Microorganisms (GCM) 10K type strain sequencing project: providing services to taxonomists for standard genome sequencing and annotation.</title>
        <authorList>
            <consortium name="The Broad Institute Genomics Platform"/>
            <consortium name="The Broad Institute Genome Sequencing Center for Infectious Disease"/>
            <person name="Wu L."/>
            <person name="Ma J."/>
        </authorList>
    </citation>
    <scope>NUCLEOTIDE SEQUENCE [LARGE SCALE GENOMIC DNA]</scope>
    <source>
        <strain evidence="5">JCM 10977</strain>
    </source>
</reference>